<gene>
    <name evidence="3" type="ORF">DXG03_003135</name>
</gene>
<dbReference type="Proteomes" id="UP000775547">
    <property type="component" value="Unassembled WGS sequence"/>
</dbReference>
<comment type="caution">
    <text evidence="3">The sequence shown here is derived from an EMBL/GenBank/DDBJ whole genome shotgun (WGS) entry which is preliminary data.</text>
</comment>
<feature type="compositionally biased region" description="Polar residues" evidence="2">
    <location>
        <begin position="133"/>
        <end position="145"/>
    </location>
</feature>
<feature type="compositionally biased region" description="Polar residues" evidence="2">
    <location>
        <begin position="163"/>
        <end position="174"/>
    </location>
</feature>
<dbReference type="AlphaFoldDB" id="A0A9P7KGD6"/>
<keyword evidence="4" id="KW-1185">Reference proteome</keyword>
<feature type="region of interest" description="Disordered" evidence="2">
    <location>
        <begin position="33"/>
        <end position="64"/>
    </location>
</feature>
<protein>
    <submittedName>
        <fullName evidence="3">Uncharacterized protein</fullName>
    </submittedName>
</protein>
<evidence type="ECO:0000313" key="4">
    <source>
        <dbReference type="Proteomes" id="UP000775547"/>
    </source>
</evidence>
<name>A0A9P7KGD6_9AGAR</name>
<proteinExistence type="predicted"/>
<dbReference type="EMBL" id="JABCKV010000002">
    <property type="protein sequence ID" value="KAG5648524.1"/>
    <property type="molecule type" value="Genomic_DNA"/>
</dbReference>
<accession>A0A9P7KGD6</accession>
<sequence>MSDYDDYFTDDICFDDQTLAILDHEEQKYLNQAVKTPAPPPAKRQKTDSDWSDGVGARGGASKAKATVDYLPEICLSLDGNYGVQRNANISPVPHRPPPTKNISSARAHINQPPPQTSRQPSAHIQRAPPPVTSRTGSTSSYQHQSHVRPPSGSQGRLVGFQRPNSRSNTSQAATGPRPSSIPPLQVPSPSVQVPNQVNPPHELEKQLRELQQKLQEVSEENKRIQLDLKEAMGARMAKEGEVTVLRKNAEKLSQEHAAQLANMKLAREEAEVKQARMQKEMREEVERLKTQFTFKESARRAPPSARPKKIYKELPPGIMSTPSQFRRSIYQETASGPRDPFEETMTPRPSFGNTKDVRKSPQIKRTSMLPGFENAFGESTPLRPSRVREQFIYDVLSQRRHREPVSPTTRQRPSTAVDETFIQASQVPDADGDVEMPLGIAEDDGDVVLEEDVDMDEEFYSVEAPDWKWAMLLGAPVTPNLGDGLSETYLTLCTRVLEVMANTSKADNWKFSVECLARSLISMVPILRAANSVSRALLASNVY</sequence>
<feature type="region of interest" description="Disordered" evidence="2">
    <location>
        <begin position="296"/>
        <end position="323"/>
    </location>
</feature>
<feature type="region of interest" description="Disordered" evidence="2">
    <location>
        <begin position="87"/>
        <end position="199"/>
    </location>
</feature>
<evidence type="ECO:0000313" key="3">
    <source>
        <dbReference type="EMBL" id="KAG5648524.1"/>
    </source>
</evidence>
<evidence type="ECO:0000256" key="2">
    <source>
        <dbReference type="SAM" id="MobiDB-lite"/>
    </source>
</evidence>
<reference evidence="3" key="1">
    <citation type="submission" date="2020-07" db="EMBL/GenBank/DDBJ databases">
        <authorList>
            <person name="Nieuwenhuis M."/>
            <person name="Van De Peppel L.J.J."/>
        </authorList>
    </citation>
    <scope>NUCLEOTIDE SEQUENCE</scope>
    <source>
        <strain evidence="3">AP01</strain>
        <tissue evidence="3">Mycelium</tissue>
    </source>
</reference>
<dbReference type="OrthoDB" id="3366922at2759"/>
<keyword evidence="1" id="KW-0175">Coiled coil</keyword>
<evidence type="ECO:0000256" key="1">
    <source>
        <dbReference type="SAM" id="Coils"/>
    </source>
</evidence>
<feature type="compositionally biased region" description="Low complexity" evidence="2">
    <location>
        <begin position="188"/>
        <end position="199"/>
    </location>
</feature>
<feature type="coiled-coil region" evidence="1">
    <location>
        <begin position="201"/>
        <end position="288"/>
    </location>
</feature>
<feature type="region of interest" description="Disordered" evidence="2">
    <location>
        <begin position="335"/>
        <end position="362"/>
    </location>
</feature>
<organism evidence="3 4">
    <name type="scientific">Asterophora parasitica</name>
    <dbReference type="NCBI Taxonomy" id="117018"/>
    <lineage>
        <taxon>Eukaryota</taxon>
        <taxon>Fungi</taxon>
        <taxon>Dikarya</taxon>
        <taxon>Basidiomycota</taxon>
        <taxon>Agaricomycotina</taxon>
        <taxon>Agaricomycetes</taxon>
        <taxon>Agaricomycetidae</taxon>
        <taxon>Agaricales</taxon>
        <taxon>Tricholomatineae</taxon>
        <taxon>Lyophyllaceae</taxon>
        <taxon>Asterophora</taxon>
    </lineage>
</organism>
<reference evidence="3" key="2">
    <citation type="submission" date="2021-10" db="EMBL/GenBank/DDBJ databases">
        <title>Phylogenomics reveals ancestral predisposition of the termite-cultivated fungus Termitomyces towards a domesticated lifestyle.</title>
        <authorList>
            <person name="Auxier B."/>
            <person name="Grum-Grzhimaylo A."/>
            <person name="Cardenas M.E."/>
            <person name="Lodge J.D."/>
            <person name="Laessoe T."/>
            <person name="Pedersen O."/>
            <person name="Smith M.E."/>
            <person name="Kuyper T.W."/>
            <person name="Franco-Molano E.A."/>
            <person name="Baroni T.J."/>
            <person name="Aanen D.K."/>
        </authorList>
    </citation>
    <scope>NUCLEOTIDE SEQUENCE</scope>
    <source>
        <strain evidence="3">AP01</strain>
        <tissue evidence="3">Mycelium</tissue>
    </source>
</reference>